<keyword evidence="5" id="KW-0378">Hydrolase</keyword>
<dbReference type="EC" id="3.2.1.51" evidence="3"/>
<dbReference type="SUPFAM" id="SSF51445">
    <property type="entry name" value="(Trans)glycosidases"/>
    <property type="match status" value="1"/>
</dbReference>
<dbReference type="InterPro" id="IPR013780">
    <property type="entry name" value="Glyco_hydro_b"/>
</dbReference>
<feature type="site" description="May be important for catalysis" evidence="7">
    <location>
        <position position="270"/>
    </location>
</feature>
<dbReference type="PRINTS" id="PR00741">
    <property type="entry name" value="GLHYDRLASE29"/>
</dbReference>
<dbReference type="InterPro" id="IPR017853">
    <property type="entry name" value="GH"/>
</dbReference>
<feature type="domain" description="Glycoside hydrolase family 29 N-terminal" evidence="8">
    <location>
        <begin position="21"/>
        <end position="338"/>
    </location>
</feature>
<dbReference type="AlphaFoldDB" id="A0A5D4H9K1"/>
<evidence type="ECO:0000256" key="1">
    <source>
        <dbReference type="ARBA" id="ARBA00004071"/>
    </source>
</evidence>
<dbReference type="PIRSF" id="PIRSF001092">
    <property type="entry name" value="Alpha-L-fucosidase"/>
    <property type="match status" value="1"/>
</dbReference>
<sequence>MKRWWLLIYLFGVMMTVQGQEKADKLAWWTESRFGLFVHWGLYSQAAGDWKGKPTRGGEHFMLYEQIPLAEYAKIAATFNPTGFSAEEWVMAAKDAGMKYIVITTKHHDGFAMFDSPSSDYNIVKKTPWGRDPLKELAEACRKHGLKLGFYYSLGRDWEDPDVPTNWPTKAGRSNYWDYPDEDSKDLNKYIARKVKPQLRELLTQYGEVDVIWFDTPELFSKEQSADIREFILDIQPNCIINNRVGNNLGDYTVVEQSLAGSAKGDWESCITMSKNWGYNRHDKAWKSSTVLIRNIIETASQGGNLLLNVGPKGDGRFPKESIERLAAIGRWMKVNGEAIYGTTAWMVPGEGNLELEKEDLGMGEKMTSKDAENDATSKEIISDIRFTTKDDEVYIFLRNPDADVIPVKSMKENSMKIEKISMLGNDETVVWEQHSDALKFHIPAGIQSDVPVYVFKVKTR</sequence>
<dbReference type="PANTHER" id="PTHR10030">
    <property type="entry name" value="ALPHA-L-FUCOSIDASE"/>
    <property type="match status" value="1"/>
</dbReference>
<dbReference type="InterPro" id="IPR016286">
    <property type="entry name" value="FUC_metazoa-typ"/>
</dbReference>
<keyword evidence="4" id="KW-0732">Signal</keyword>
<dbReference type="SMART" id="SM00812">
    <property type="entry name" value="Alpha_L_fucos"/>
    <property type="match status" value="1"/>
</dbReference>
<proteinExistence type="inferred from homology"/>
<evidence type="ECO:0000256" key="2">
    <source>
        <dbReference type="ARBA" id="ARBA00007951"/>
    </source>
</evidence>
<dbReference type="Proteomes" id="UP000322362">
    <property type="component" value="Unassembled WGS sequence"/>
</dbReference>
<dbReference type="InterPro" id="IPR000933">
    <property type="entry name" value="Glyco_hydro_29"/>
</dbReference>
<dbReference type="Gene3D" id="2.60.40.1180">
    <property type="entry name" value="Golgi alpha-mannosidase II"/>
    <property type="match status" value="1"/>
</dbReference>
<evidence type="ECO:0000256" key="6">
    <source>
        <dbReference type="ARBA" id="ARBA00023295"/>
    </source>
</evidence>
<evidence type="ECO:0000256" key="5">
    <source>
        <dbReference type="ARBA" id="ARBA00022801"/>
    </source>
</evidence>
<dbReference type="EMBL" id="VTAV01000003">
    <property type="protein sequence ID" value="TYR36972.1"/>
    <property type="molecule type" value="Genomic_DNA"/>
</dbReference>
<evidence type="ECO:0000313" key="10">
    <source>
        <dbReference type="EMBL" id="TYR36972.1"/>
    </source>
</evidence>
<accession>A0A5D4H9K1</accession>
<evidence type="ECO:0000313" key="11">
    <source>
        <dbReference type="Proteomes" id="UP000322362"/>
    </source>
</evidence>
<dbReference type="InterPro" id="IPR031919">
    <property type="entry name" value="Fucosidase_C"/>
</dbReference>
<comment type="function">
    <text evidence="1">Alpha-L-fucosidase is responsible for hydrolyzing the alpha-1,6-linked fucose joined to the reducing-end N-acetylglucosamine of the carbohydrate moieties of glycoproteins.</text>
</comment>
<evidence type="ECO:0000256" key="4">
    <source>
        <dbReference type="ARBA" id="ARBA00022729"/>
    </source>
</evidence>
<evidence type="ECO:0000256" key="3">
    <source>
        <dbReference type="ARBA" id="ARBA00012662"/>
    </source>
</evidence>
<dbReference type="GO" id="GO:0006004">
    <property type="term" value="P:fucose metabolic process"/>
    <property type="evidence" value="ECO:0007669"/>
    <property type="project" value="InterPro"/>
</dbReference>
<name>A0A5D4H9K1_9SPHI</name>
<comment type="similarity">
    <text evidence="2">Belongs to the glycosyl hydrolase 29 family.</text>
</comment>
<evidence type="ECO:0000259" key="9">
    <source>
        <dbReference type="Pfam" id="PF16757"/>
    </source>
</evidence>
<dbReference type="GO" id="GO:0004560">
    <property type="term" value="F:alpha-L-fucosidase activity"/>
    <property type="evidence" value="ECO:0007669"/>
    <property type="project" value="InterPro"/>
</dbReference>
<organism evidence="10 11">
    <name type="scientific">Sphingobacterium phlebotomi</name>
    <dbReference type="NCBI Taxonomy" id="2605433"/>
    <lineage>
        <taxon>Bacteria</taxon>
        <taxon>Pseudomonadati</taxon>
        <taxon>Bacteroidota</taxon>
        <taxon>Sphingobacteriia</taxon>
        <taxon>Sphingobacteriales</taxon>
        <taxon>Sphingobacteriaceae</taxon>
        <taxon>Sphingobacterium</taxon>
    </lineage>
</organism>
<reference evidence="10 11" key="1">
    <citation type="submission" date="2019-08" db="EMBL/GenBank/DDBJ databases">
        <title>Phlebobacter frassis gen. nov. sp. nov., a new member of family Sphingobacteriaceae isolated from sand fly rearing media.</title>
        <authorList>
            <person name="Kakumanu M.L."/>
            <person name="Marayati B.F."/>
            <person name="Wada-Katsumata A."/>
            <person name="Wasserberg G."/>
            <person name="Schal C."/>
            <person name="Apperson C.S."/>
            <person name="Ponnusamy L."/>
        </authorList>
    </citation>
    <scope>NUCLEOTIDE SEQUENCE [LARGE SCALE GENOMIC DNA]</scope>
    <source>
        <strain evidence="10 11">SSI9</strain>
    </source>
</reference>
<feature type="domain" description="Alpha-L-fucosidase C-terminal" evidence="9">
    <location>
        <begin position="381"/>
        <end position="457"/>
    </location>
</feature>
<comment type="caution">
    <text evidence="10">The sequence shown here is derived from an EMBL/GenBank/DDBJ whole genome shotgun (WGS) entry which is preliminary data.</text>
</comment>
<dbReference type="Pfam" id="PF16757">
    <property type="entry name" value="Fucosidase_C"/>
    <property type="match status" value="1"/>
</dbReference>
<dbReference type="PANTHER" id="PTHR10030:SF37">
    <property type="entry name" value="ALPHA-L-FUCOSIDASE-RELATED"/>
    <property type="match status" value="1"/>
</dbReference>
<dbReference type="GO" id="GO:0016139">
    <property type="term" value="P:glycoside catabolic process"/>
    <property type="evidence" value="ECO:0007669"/>
    <property type="project" value="TreeGrafter"/>
</dbReference>
<dbReference type="InterPro" id="IPR057739">
    <property type="entry name" value="Glyco_hydro_29_N"/>
</dbReference>
<evidence type="ECO:0000259" key="8">
    <source>
        <dbReference type="Pfam" id="PF01120"/>
    </source>
</evidence>
<dbReference type="Gene3D" id="3.20.20.80">
    <property type="entry name" value="Glycosidases"/>
    <property type="match status" value="1"/>
</dbReference>
<dbReference type="Pfam" id="PF01120">
    <property type="entry name" value="Alpha_L_fucos"/>
    <property type="match status" value="1"/>
</dbReference>
<dbReference type="GO" id="GO:0005764">
    <property type="term" value="C:lysosome"/>
    <property type="evidence" value="ECO:0007669"/>
    <property type="project" value="TreeGrafter"/>
</dbReference>
<dbReference type="RefSeq" id="WP_148918559.1">
    <property type="nucleotide sequence ID" value="NZ_VTAV01000003.1"/>
</dbReference>
<gene>
    <name evidence="10" type="ORF">FXV77_07300</name>
</gene>
<protein>
    <recommendedName>
        <fullName evidence="3">alpha-L-fucosidase</fullName>
        <ecNumber evidence="3">3.2.1.51</ecNumber>
    </recommendedName>
</protein>
<keyword evidence="6" id="KW-0326">Glycosidase</keyword>
<keyword evidence="11" id="KW-1185">Reference proteome</keyword>
<evidence type="ECO:0000256" key="7">
    <source>
        <dbReference type="PIRSR" id="PIRSR001092-1"/>
    </source>
</evidence>